<reference evidence="1 2" key="1">
    <citation type="submission" date="2024-09" db="EMBL/GenBank/DDBJ databases">
        <title>Novel species of the genus Pelomonas and Roseateles isolated from streams.</title>
        <authorList>
            <person name="Lu H."/>
        </authorList>
    </citation>
    <scope>NUCLEOTIDE SEQUENCE [LARGE SCALE GENOMIC DNA]</scope>
    <source>
        <strain evidence="1 2">BYS96W</strain>
    </source>
</reference>
<dbReference type="InterPro" id="IPR016084">
    <property type="entry name" value="Haem_Oase-like_multi-hlx"/>
</dbReference>
<accession>A0ABW7G335</accession>
<keyword evidence="2" id="KW-1185">Reference proteome</keyword>
<organism evidence="1 2">
    <name type="scientific">Pelomonas nitida</name>
    <dbReference type="NCBI Taxonomy" id="3299027"/>
    <lineage>
        <taxon>Bacteria</taxon>
        <taxon>Pseudomonadati</taxon>
        <taxon>Pseudomonadota</taxon>
        <taxon>Betaproteobacteria</taxon>
        <taxon>Burkholderiales</taxon>
        <taxon>Sphaerotilaceae</taxon>
        <taxon>Roseateles</taxon>
    </lineage>
</organism>
<dbReference type="Gene3D" id="1.20.910.10">
    <property type="entry name" value="Heme oxygenase-like"/>
    <property type="match status" value="1"/>
</dbReference>
<dbReference type="SUPFAM" id="SSF48613">
    <property type="entry name" value="Heme oxygenase-like"/>
    <property type="match status" value="1"/>
</dbReference>
<sequence length="215" mass="23227">MLPPSTVAGVAWGQDASPRQPAAAGGLLPELRAATRAQHDRIEQLLALQAPMPLRRYAAIVLGFQHFLAGWEQELVEALPTRLHGWLAARSRRRFVAQDVEFLAAALPVDVMPAAARCLPALRLAAAFGALYVIEGSALGGQVITPWLERDLGLTPGRGASYFHGFGERTGAMWKEFRELAQAEVGDAPADRALAVRAAEQTFEALMLTMAPLLR</sequence>
<evidence type="ECO:0000313" key="2">
    <source>
        <dbReference type="Proteomes" id="UP001606305"/>
    </source>
</evidence>
<protein>
    <submittedName>
        <fullName evidence="1">Biliverdin-producing heme oxygenase</fullName>
    </submittedName>
</protein>
<name>A0ABW7G335_9BURK</name>
<dbReference type="Pfam" id="PF01126">
    <property type="entry name" value="Heme_oxygenase"/>
    <property type="match status" value="1"/>
</dbReference>
<dbReference type="EMBL" id="JBIGIA010000003">
    <property type="protein sequence ID" value="MFG6456355.1"/>
    <property type="molecule type" value="Genomic_DNA"/>
</dbReference>
<comment type="caution">
    <text evidence="1">The sequence shown here is derived from an EMBL/GenBank/DDBJ whole genome shotgun (WGS) entry which is preliminary data.</text>
</comment>
<dbReference type="Proteomes" id="UP001606305">
    <property type="component" value="Unassembled WGS sequence"/>
</dbReference>
<evidence type="ECO:0000313" key="1">
    <source>
        <dbReference type="EMBL" id="MFG6456355.1"/>
    </source>
</evidence>
<dbReference type="InterPro" id="IPR016053">
    <property type="entry name" value="Haem_Oase-like"/>
</dbReference>
<dbReference type="CDD" id="cd19166">
    <property type="entry name" value="HemeO-bac"/>
    <property type="match status" value="1"/>
</dbReference>
<gene>
    <name evidence="1" type="ORF">ACG00X_05880</name>
</gene>
<proteinExistence type="predicted"/>